<reference evidence="12" key="1">
    <citation type="submission" date="2020-10" db="EMBL/GenBank/DDBJ databases">
        <authorList>
            <person name="Gilroy R."/>
        </authorList>
    </citation>
    <scope>NUCLEOTIDE SEQUENCE</scope>
    <source>
        <strain evidence="12">D3-1215</strain>
    </source>
</reference>
<dbReference type="GO" id="GO:0003676">
    <property type="term" value="F:nucleic acid binding"/>
    <property type="evidence" value="ECO:0007669"/>
    <property type="project" value="InterPro"/>
</dbReference>
<feature type="domain" description="Helicase C-terminal" evidence="10">
    <location>
        <begin position="231"/>
        <end position="376"/>
    </location>
</feature>
<evidence type="ECO:0000256" key="2">
    <source>
        <dbReference type="ARBA" id="ARBA00022801"/>
    </source>
</evidence>
<evidence type="ECO:0000256" key="4">
    <source>
        <dbReference type="ARBA" id="ARBA00022840"/>
    </source>
</evidence>
<dbReference type="Proteomes" id="UP000823637">
    <property type="component" value="Unassembled WGS sequence"/>
</dbReference>
<keyword evidence="4 7" id="KW-0067">ATP-binding</keyword>
<evidence type="ECO:0000313" key="12">
    <source>
        <dbReference type="EMBL" id="MBO8447544.1"/>
    </source>
</evidence>
<proteinExistence type="inferred from homology"/>
<comment type="similarity">
    <text evidence="5 7">Belongs to the DEAD box helicase family.</text>
</comment>
<dbReference type="Gene3D" id="3.30.70.330">
    <property type="match status" value="1"/>
</dbReference>
<protein>
    <submittedName>
        <fullName evidence="12">DEAD/DEAH box helicase</fullName>
    </submittedName>
</protein>
<dbReference type="InterPro" id="IPR044742">
    <property type="entry name" value="DEAD/DEAH_RhlB"/>
</dbReference>
<comment type="caution">
    <text evidence="12">The sequence shown here is derived from an EMBL/GenBank/DDBJ whole genome shotgun (WGS) entry which is preliminary data.</text>
</comment>
<dbReference type="InterPro" id="IPR001650">
    <property type="entry name" value="Helicase_C-like"/>
</dbReference>
<dbReference type="InterPro" id="IPR011545">
    <property type="entry name" value="DEAD/DEAH_box_helicase_dom"/>
</dbReference>
<evidence type="ECO:0000256" key="7">
    <source>
        <dbReference type="RuleBase" id="RU000492"/>
    </source>
</evidence>
<evidence type="ECO:0000256" key="8">
    <source>
        <dbReference type="SAM" id="MobiDB-lite"/>
    </source>
</evidence>
<feature type="compositionally biased region" description="Basic and acidic residues" evidence="8">
    <location>
        <begin position="462"/>
        <end position="472"/>
    </location>
</feature>
<dbReference type="InterPro" id="IPR000629">
    <property type="entry name" value="RNA-helicase_DEAD-box_CS"/>
</dbReference>
<dbReference type="EMBL" id="JADIMR010000108">
    <property type="protein sequence ID" value="MBO8447544.1"/>
    <property type="molecule type" value="Genomic_DNA"/>
</dbReference>
<evidence type="ECO:0000256" key="3">
    <source>
        <dbReference type="ARBA" id="ARBA00022806"/>
    </source>
</evidence>
<dbReference type="GO" id="GO:0003724">
    <property type="term" value="F:RNA helicase activity"/>
    <property type="evidence" value="ECO:0007669"/>
    <property type="project" value="InterPro"/>
</dbReference>
<dbReference type="AlphaFoldDB" id="A0A9D9EH60"/>
<dbReference type="InterPro" id="IPR012677">
    <property type="entry name" value="Nucleotide-bd_a/b_plait_sf"/>
</dbReference>
<feature type="region of interest" description="Disordered" evidence="8">
    <location>
        <begin position="447"/>
        <end position="472"/>
    </location>
</feature>
<dbReference type="PANTHER" id="PTHR47959">
    <property type="entry name" value="ATP-DEPENDENT RNA HELICASE RHLE-RELATED"/>
    <property type="match status" value="1"/>
</dbReference>
<dbReference type="CDD" id="cd12252">
    <property type="entry name" value="RRM_DbpA"/>
    <property type="match status" value="1"/>
</dbReference>
<accession>A0A9D9EH60</accession>
<dbReference type="InterPro" id="IPR014014">
    <property type="entry name" value="RNA_helicase_DEAD_Q_motif"/>
</dbReference>
<dbReference type="CDD" id="cd18787">
    <property type="entry name" value="SF2_C_DEAD"/>
    <property type="match status" value="1"/>
</dbReference>
<feature type="short sequence motif" description="Q motif" evidence="6">
    <location>
        <begin position="2"/>
        <end position="30"/>
    </location>
</feature>
<dbReference type="PROSITE" id="PS00039">
    <property type="entry name" value="DEAD_ATP_HELICASE"/>
    <property type="match status" value="1"/>
</dbReference>
<dbReference type="GO" id="GO:0005829">
    <property type="term" value="C:cytosol"/>
    <property type="evidence" value="ECO:0007669"/>
    <property type="project" value="TreeGrafter"/>
</dbReference>
<dbReference type="InterPro" id="IPR005580">
    <property type="entry name" value="DbpA/CsdA_RNA-bd_dom"/>
</dbReference>
<sequence length="548" mass="61970">MNTFEELGLNSQILESIKKIGFEQPSPIQSEVIPFLLNETGDMVGLAQTGTGKTAAFALPMLQLTDSSKHETQGLILAPTRELCVQIATEMGRYSTGLPGIKIVAVYGGEDIRKQLRQLDDTPQILVATPGRLLDLIKRKKVSLANVDTFVLDEADEMLNMGFLDDITAIFEQTPPTRRCLLFSATMPAEIADIAKTYLKEWKEFSVGKRGESAKNIEHLYVLTKPALRYDVLKRILDYNPDIYGIVFCRTRQETKDVAEKLMADGYNADALHGDLSQAQRDMVMNKFRIKNLQILVATDVAARGLDVNDLTHVIHYNLPDDKETYTHRSGRTGRINKSGISIAIITAREKVAIKRLEKSTNKTFKEMEIPSGMIICQKQIIHLVNKMMDVQPDEKMRKFLPDVMEMLKDMDKEEVISRFISVEFNRFLDYYKDAPDLGAAIRKSVREEEAEGGSRKKSRREMRQADKGDSVRLKINRGRHDGMEPRKLLGLINDVVKDRGLPVDNIDISPKFSFFDIKKSQVGKVIRCFESSPRARGIVISEVKGRR</sequence>
<dbReference type="GO" id="GO:0016787">
    <property type="term" value="F:hydrolase activity"/>
    <property type="evidence" value="ECO:0007669"/>
    <property type="project" value="UniProtKB-KW"/>
</dbReference>
<dbReference type="PROSITE" id="PS51192">
    <property type="entry name" value="HELICASE_ATP_BIND_1"/>
    <property type="match status" value="1"/>
</dbReference>
<keyword evidence="2 7" id="KW-0378">Hydrolase</keyword>
<feature type="domain" description="DEAD-box RNA helicase Q" evidence="11">
    <location>
        <begin position="2"/>
        <end position="30"/>
    </location>
</feature>
<dbReference type="SMART" id="SM00487">
    <property type="entry name" value="DEXDc"/>
    <property type="match status" value="1"/>
</dbReference>
<dbReference type="SMART" id="SM00490">
    <property type="entry name" value="HELICc"/>
    <property type="match status" value="1"/>
</dbReference>
<keyword evidence="1 7" id="KW-0547">Nucleotide-binding</keyword>
<evidence type="ECO:0000256" key="6">
    <source>
        <dbReference type="PROSITE-ProRule" id="PRU00552"/>
    </source>
</evidence>
<dbReference type="Pfam" id="PF00271">
    <property type="entry name" value="Helicase_C"/>
    <property type="match status" value="1"/>
</dbReference>
<evidence type="ECO:0000256" key="5">
    <source>
        <dbReference type="ARBA" id="ARBA00038437"/>
    </source>
</evidence>
<dbReference type="PANTHER" id="PTHR47959:SF13">
    <property type="entry name" value="ATP-DEPENDENT RNA HELICASE RHLE"/>
    <property type="match status" value="1"/>
</dbReference>
<name>A0A9D9EH60_9BACT</name>
<evidence type="ECO:0000313" key="13">
    <source>
        <dbReference type="Proteomes" id="UP000823637"/>
    </source>
</evidence>
<dbReference type="Gene3D" id="3.40.50.300">
    <property type="entry name" value="P-loop containing nucleotide triphosphate hydrolases"/>
    <property type="match status" value="2"/>
</dbReference>
<dbReference type="InterPro" id="IPR014001">
    <property type="entry name" value="Helicase_ATP-bd"/>
</dbReference>
<gene>
    <name evidence="12" type="ORF">IAC32_07365</name>
</gene>
<dbReference type="PROSITE" id="PS51195">
    <property type="entry name" value="Q_MOTIF"/>
    <property type="match status" value="1"/>
</dbReference>
<keyword evidence="3 7" id="KW-0347">Helicase</keyword>
<dbReference type="InterPro" id="IPR050079">
    <property type="entry name" value="DEAD_box_RNA_helicase"/>
</dbReference>
<dbReference type="Pfam" id="PF00270">
    <property type="entry name" value="DEAD"/>
    <property type="match status" value="1"/>
</dbReference>
<evidence type="ECO:0000259" key="9">
    <source>
        <dbReference type="PROSITE" id="PS51192"/>
    </source>
</evidence>
<dbReference type="GO" id="GO:0005524">
    <property type="term" value="F:ATP binding"/>
    <property type="evidence" value="ECO:0007669"/>
    <property type="project" value="UniProtKB-KW"/>
</dbReference>
<dbReference type="SUPFAM" id="SSF52540">
    <property type="entry name" value="P-loop containing nucleoside triphosphate hydrolases"/>
    <property type="match status" value="1"/>
</dbReference>
<feature type="domain" description="Helicase ATP-binding" evidence="9">
    <location>
        <begin position="34"/>
        <end position="205"/>
    </location>
</feature>
<dbReference type="CDD" id="cd00268">
    <property type="entry name" value="DEADc"/>
    <property type="match status" value="1"/>
</dbReference>
<dbReference type="PROSITE" id="PS51194">
    <property type="entry name" value="HELICASE_CTER"/>
    <property type="match status" value="1"/>
</dbReference>
<reference evidence="12" key="2">
    <citation type="journal article" date="2021" name="PeerJ">
        <title>Extensive microbial diversity within the chicken gut microbiome revealed by metagenomics and culture.</title>
        <authorList>
            <person name="Gilroy R."/>
            <person name="Ravi A."/>
            <person name="Getino M."/>
            <person name="Pursley I."/>
            <person name="Horton D.L."/>
            <person name="Alikhan N.F."/>
            <person name="Baker D."/>
            <person name="Gharbi K."/>
            <person name="Hall N."/>
            <person name="Watson M."/>
            <person name="Adriaenssens E.M."/>
            <person name="Foster-Nyarko E."/>
            <person name="Jarju S."/>
            <person name="Secka A."/>
            <person name="Antonio M."/>
            <person name="Oren A."/>
            <person name="Chaudhuri R.R."/>
            <person name="La Ragione R."/>
            <person name="Hildebrand F."/>
            <person name="Pallen M.J."/>
        </authorList>
    </citation>
    <scope>NUCLEOTIDE SEQUENCE</scope>
    <source>
        <strain evidence="12">D3-1215</strain>
    </source>
</reference>
<dbReference type="InterPro" id="IPR027417">
    <property type="entry name" value="P-loop_NTPase"/>
</dbReference>
<organism evidence="12 13">
    <name type="scientific">Candidatus Enterocola intestinipullorum</name>
    <dbReference type="NCBI Taxonomy" id="2840783"/>
    <lineage>
        <taxon>Bacteria</taxon>
        <taxon>Pseudomonadati</taxon>
        <taxon>Bacteroidota</taxon>
        <taxon>Bacteroidia</taxon>
        <taxon>Bacteroidales</taxon>
        <taxon>Candidatus Enterocola</taxon>
    </lineage>
</organism>
<evidence type="ECO:0000259" key="11">
    <source>
        <dbReference type="PROSITE" id="PS51195"/>
    </source>
</evidence>
<evidence type="ECO:0000259" key="10">
    <source>
        <dbReference type="PROSITE" id="PS51194"/>
    </source>
</evidence>
<evidence type="ECO:0000256" key="1">
    <source>
        <dbReference type="ARBA" id="ARBA00022741"/>
    </source>
</evidence>
<dbReference type="Pfam" id="PF03880">
    <property type="entry name" value="DbpA"/>
    <property type="match status" value="1"/>
</dbReference>